<evidence type="ECO:0000259" key="9">
    <source>
        <dbReference type="Pfam" id="PF03104"/>
    </source>
</evidence>
<evidence type="ECO:0000313" key="11">
    <source>
        <dbReference type="Proteomes" id="UP000185744"/>
    </source>
</evidence>
<evidence type="ECO:0000256" key="5">
    <source>
        <dbReference type="ARBA" id="ARBA00023125"/>
    </source>
</evidence>
<dbReference type="GO" id="GO:0000166">
    <property type="term" value="F:nucleotide binding"/>
    <property type="evidence" value="ECO:0007669"/>
    <property type="project" value="InterPro"/>
</dbReference>
<gene>
    <name evidence="10" type="ORF">BTN85_0693</name>
</gene>
<dbReference type="GO" id="GO:0003677">
    <property type="term" value="F:DNA binding"/>
    <property type="evidence" value="ECO:0007669"/>
    <property type="project" value="UniProtKB-KW"/>
</dbReference>
<dbReference type="EMBL" id="MSDW01000001">
    <property type="protein sequence ID" value="OKY78207.1"/>
    <property type="molecule type" value="Genomic_DNA"/>
</dbReference>
<dbReference type="PANTHER" id="PTHR10322:SF23">
    <property type="entry name" value="DNA POLYMERASE DELTA CATALYTIC SUBUNIT"/>
    <property type="match status" value="1"/>
</dbReference>
<evidence type="ECO:0000256" key="6">
    <source>
        <dbReference type="ARBA" id="ARBA00049244"/>
    </source>
</evidence>
<dbReference type="Proteomes" id="UP000185744">
    <property type="component" value="Unassembled WGS sequence"/>
</dbReference>
<dbReference type="InterPro" id="IPR050240">
    <property type="entry name" value="DNA_pol_type-B"/>
</dbReference>
<dbReference type="InterPro" id="IPR017964">
    <property type="entry name" value="DNA-dir_DNA_pol_B_CS"/>
</dbReference>
<proteinExistence type="inferred from homology"/>
<sequence length="819" mass="94869">MEFSGWLLDADYITVEDSPVIRLWITQEDRTVVGYYKGFEPYFYAVPKSGELINDLRATLTDLETERYNKTISFKEVKQTKKFDFGREIDVIKLTAYHPQHVPSLRKAVSELSTISEVREAKIPFANRFLIDEGLVPLAGINVHGQEIDFNENIQNTEIKVNKFEKVEKKQEPPLSKLAFDCEMYNEGGRPNSSNHPIVIIGYITDKGKDVECLVSEDKSDKELIKKFVKKLKKLDPDVLLTFNGDDFDWPYLRDRAEQHGINLKLSRDGRTPTWRGGSRKKVSLNGRLNVDLYRIAERDVGDVKMMSLEEVSDHLGVLDKADRTNVPGTKIGRYWEDKKKREELLEYAKDDVRSTFGVGNELLPTQIELSKMSRQFLDEVSKMGRGRQVEWFLMSEAYDRGELFPNKGNYGKRSEKSYLGGFVLEPKRGLHENVVSLDFSSMYPSLMVSYNISPDTLIEDDEASELKEEDYYEAPEVGHKFRKSPDGFFREILQDLIKRRNQIKQKIDERELEKDKRLLNIRQKAIKTLTNSFYGYTGWNAARWYKKECAEATTAWGRKMIKEAIKKAENQGFKVIYGDTDSIFIKKDGIGENKIEKQSKDLAQSLNDELPLNIEIEDVYKTIFFTEKKKRYAGLNLDNEIYIRGLEVRRGDWCKLAKKIQKKVIEIILKDKNPDKAVNVIKDTINDLRNGEIPLEDLVIRKTLKKKISNYKSKQAHVRAAEKAKEKGYKIDPGGMVSFIVIKRGGENVGDRSYPIEMIKDFSNNIIEFKDKTGKYKIDQKYYIDKQVIPAVNRILNYFGYTENQLKGKPEQKTFEDF</sequence>
<dbReference type="InterPro" id="IPR006172">
    <property type="entry name" value="DNA-dir_DNA_pol_B"/>
</dbReference>
<evidence type="ECO:0000313" key="10">
    <source>
        <dbReference type="EMBL" id="OKY78207.1"/>
    </source>
</evidence>
<name>A0A1Q6DV44_METT1</name>
<evidence type="ECO:0000256" key="4">
    <source>
        <dbReference type="ARBA" id="ARBA00022932"/>
    </source>
</evidence>
<dbReference type="Gene3D" id="1.10.132.60">
    <property type="entry name" value="DNA polymerase family B, C-terminal domain"/>
    <property type="match status" value="1"/>
</dbReference>
<dbReference type="STRING" id="1903181.BTN85_0693"/>
<dbReference type="Gene3D" id="3.90.1600.10">
    <property type="entry name" value="Palm domain of DNA polymerase"/>
    <property type="match status" value="1"/>
</dbReference>
<dbReference type="PROSITE" id="PS00116">
    <property type="entry name" value="DNA_POLYMERASE_B"/>
    <property type="match status" value="1"/>
</dbReference>
<dbReference type="PANTHER" id="PTHR10322">
    <property type="entry name" value="DNA POLYMERASE CATALYTIC SUBUNIT"/>
    <property type="match status" value="1"/>
</dbReference>
<evidence type="ECO:0000259" key="8">
    <source>
        <dbReference type="Pfam" id="PF00136"/>
    </source>
</evidence>
<dbReference type="Gene3D" id="1.10.287.690">
    <property type="entry name" value="Helix hairpin bin"/>
    <property type="match status" value="1"/>
</dbReference>
<dbReference type="InterPro" id="IPR043502">
    <property type="entry name" value="DNA/RNA_pol_sf"/>
</dbReference>
<dbReference type="InterPro" id="IPR023211">
    <property type="entry name" value="DNA_pol_palm_dom_sf"/>
</dbReference>
<keyword evidence="3 7" id="KW-0548">Nucleotidyltransferase</keyword>
<keyword evidence="7" id="KW-0235">DNA replication</keyword>
<dbReference type="Pfam" id="PF03104">
    <property type="entry name" value="DNA_pol_B_exo1"/>
    <property type="match status" value="1"/>
</dbReference>
<reference evidence="10" key="1">
    <citation type="submission" date="2016-12" db="EMBL/GenBank/DDBJ databases">
        <title>Discovery of methanogenic haloarchaea.</title>
        <authorList>
            <person name="Sorokin D.Y."/>
            <person name="Makarova K.S."/>
            <person name="Abbas B."/>
            <person name="Ferrer M."/>
            <person name="Golyshin P.N."/>
        </authorList>
    </citation>
    <scope>NUCLEOTIDE SEQUENCE [LARGE SCALE GENOMIC DNA]</scope>
    <source>
        <strain evidence="10">HMET1</strain>
    </source>
</reference>
<dbReference type="InterPro" id="IPR042087">
    <property type="entry name" value="DNA_pol_B_thumb"/>
</dbReference>
<dbReference type="SMART" id="SM00486">
    <property type="entry name" value="POLBc"/>
    <property type="match status" value="1"/>
</dbReference>
<keyword evidence="2 7" id="KW-0808">Transferase</keyword>
<accession>A0A1Q6DV44</accession>
<dbReference type="Gene3D" id="3.30.420.10">
    <property type="entry name" value="Ribonuclease H-like superfamily/Ribonuclease H"/>
    <property type="match status" value="1"/>
</dbReference>
<comment type="caution">
    <text evidence="10">The sequence shown here is derived from an EMBL/GenBank/DDBJ whole genome shotgun (WGS) entry which is preliminary data.</text>
</comment>
<evidence type="ECO:0000256" key="7">
    <source>
        <dbReference type="RuleBase" id="RU000442"/>
    </source>
</evidence>
<dbReference type="AlphaFoldDB" id="A0A1Q6DV44"/>
<keyword evidence="11" id="KW-1185">Reference proteome</keyword>
<dbReference type="InterPro" id="IPR006133">
    <property type="entry name" value="DNA-dir_DNA_pol_B_exonuc"/>
</dbReference>
<comment type="catalytic activity">
    <reaction evidence="6 7">
        <text>DNA(n) + a 2'-deoxyribonucleoside 5'-triphosphate = DNA(n+1) + diphosphate</text>
        <dbReference type="Rhea" id="RHEA:22508"/>
        <dbReference type="Rhea" id="RHEA-COMP:17339"/>
        <dbReference type="Rhea" id="RHEA-COMP:17340"/>
        <dbReference type="ChEBI" id="CHEBI:33019"/>
        <dbReference type="ChEBI" id="CHEBI:61560"/>
        <dbReference type="ChEBI" id="CHEBI:173112"/>
        <dbReference type="EC" id="2.7.7.7"/>
    </reaction>
</comment>
<dbReference type="NCBIfam" id="TIGR00592">
    <property type="entry name" value="pol2"/>
    <property type="match status" value="1"/>
</dbReference>
<dbReference type="InterPro" id="IPR006134">
    <property type="entry name" value="DNA-dir_DNA_pol_B_multi_dom"/>
</dbReference>
<dbReference type="InterPro" id="IPR012337">
    <property type="entry name" value="RNaseH-like_sf"/>
</dbReference>
<evidence type="ECO:0000256" key="3">
    <source>
        <dbReference type="ARBA" id="ARBA00022695"/>
    </source>
</evidence>
<feature type="domain" description="DNA-directed DNA polymerase family B exonuclease" evidence="9">
    <location>
        <begin position="117"/>
        <end position="301"/>
    </location>
</feature>
<dbReference type="InterPro" id="IPR036397">
    <property type="entry name" value="RNaseH_sf"/>
</dbReference>
<dbReference type="PRINTS" id="PR00106">
    <property type="entry name" value="DNAPOLB"/>
</dbReference>
<protein>
    <recommendedName>
        <fullName evidence="7">DNA polymerase</fullName>
        <ecNumber evidence="7">2.7.7.7</ecNumber>
    </recommendedName>
</protein>
<evidence type="ECO:0000256" key="1">
    <source>
        <dbReference type="ARBA" id="ARBA00005755"/>
    </source>
</evidence>
<keyword evidence="4 7" id="KW-0239">DNA-directed DNA polymerase</keyword>
<keyword evidence="5 7" id="KW-0238">DNA-binding</keyword>
<dbReference type="SUPFAM" id="SSF56672">
    <property type="entry name" value="DNA/RNA polymerases"/>
    <property type="match status" value="1"/>
</dbReference>
<dbReference type="GO" id="GO:0003887">
    <property type="term" value="F:DNA-directed DNA polymerase activity"/>
    <property type="evidence" value="ECO:0007669"/>
    <property type="project" value="UniProtKB-KW"/>
</dbReference>
<evidence type="ECO:0000256" key="2">
    <source>
        <dbReference type="ARBA" id="ARBA00022679"/>
    </source>
</evidence>
<dbReference type="GO" id="GO:0006261">
    <property type="term" value="P:DNA-templated DNA replication"/>
    <property type="evidence" value="ECO:0007669"/>
    <property type="project" value="TreeGrafter"/>
</dbReference>
<feature type="domain" description="DNA-directed DNA polymerase family B multifunctional" evidence="8">
    <location>
        <begin position="383"/>
        <end position="798"/>
    </location>
</feature>
<dbReference type="InParanoid" id="A0A1Q6DV44"/>
<organism evidence="10 11">
    <name type="scientific">Methanohalarchaeum thermophilum</name>
    <dbReference type="NCBI Taxonomy" id="1903181"/>
    <lineage>
        <taxon>Archaea</taxon>
        <taxon>Methanobacteriati</taxon>
        <taxon>Methanobacteriota</taxon>
        <taxon>Methanonatronarchaeia</taxon>
        <taxon>Methanonatronarchaeales</taxon>
        <taxon>Methanonatronarchaeaceae</taxon>
        <taxon>Candidatus Methanohalarchaeum</taxon>
    </lineage>
</organism>
<dbReference type="Pfam" id="PF00136">
    <property type="entry name" value="DNA_pol_B"/>
    <property type="match status" value="1"/>
</dbReference>
<comment type="similarity">
    <text evidence="1 7">Belongs to the DNA polymerase type-B family.</text>
</comment>
<dbReference type="Gene3D" id="3.30.342.10">
    <property type="entry name" value="DNA Polymerase, chain B, domain 1"/>
    <property type="match status" value="1"/>
</dbReference>
<dbReference type="SUPFAM" id="SSF53098">
    <property type="entry name" value="Ribonuclease H-like"/>
    <property type="match status" value="1"/>
</dbReference>
<dbReference type="EC" id="2.7.7.7" evidence="7"/>